<protein>
    <submittedName>
        <fullName evidence="2">GLPGLI family protein</fullName>
    </submittedName>
</protein>
<name>A0A2T6C3R2_9FLAO</name>
<gene>
    <name evidence="2" type="ORF">C8N46_102362</name>
</gene>
<dbReference type="OrthoDB" id="1440774at2"/>
<evidence type="ECO:0000256" key="1">
    <source>
        <dbReference type="SAM" id="SignalP"/>
    </source>
</evidence>
<sequence>MQKLFFIFLCFVSFSATAQKDNAKIYKFTYQLVYQSDSTDVYSKQVEDMLLFTNSKESAFLSKNGFERDSIIQELKNNPELAANGINASMFPKTRFNYKIIKHYGKDDFVYYDKIFKDYFMYKESKKSIPWKITTETKTINGFKCQKATTSYAGRDYTAWFSNEIPITDGPYKFYGLPGLIVKISDAKEHYVFELKKKATVAKMPSVVDNSKPIYEVTRATFREKMNEYKENAVERISQSGFTLNDEYKAQVRAKLKKRNNPIELSN</sequence>
<accession>A0A2T6C3R2</accession>
<evidence type="ECO:0000313" key="2">
    <source>
        <dbReference type="EMBL" id="PTX62961.1"/>
    </source>
</evidence>
<dbReference type="InterPro" id="IPR005901">
    <property type="entry name" value="GLPGLI"/>
</dbReference>
<dbReference type="Pfam" id="PF09697">
    <property type="entry name" value="Porph_ging"/>
    <property type="match status" value="1"/>
</dbReference>
<dbReference type="RefSeq" id="WP_108113932.1">
    <property type="nucleotide sequence ID" value="NZ_QBKT01000002.1"/>
</dbReference>
<feature type="chain" id="PRO_5015563722" evidence="1">
    <location>
        <begin position="19"/>
        <end position="267"/>
    </location>
</feature>
<comment type="caution">
    <text evidence="2">The sequence shown here is derived from an EMBL/GenBank/DDBJ whole genome shotgun (WGS) entry which is preliminary data.</text>
</comment>
<dbReference type="AlphaFoldDB" id="A0A2T6C3R2"/>
<organism evidence="2 3">
    <name type="scientific">Kordia periserrulae</name>
    <dbReference type="NCBI Taxonomy" id="701523"/>
    <lineage>
        <taxon>Bacteria</taxon>
        <taxon>Pseudomonadati</taxon>
        <taxon>Bacteroidota</taxon>
        <taxon>Flavobacteriia</taxon>
        <taxon>Flavobacteriales</taxon>
        <taxon>Flavobacteriaceae</taxon>
        <taxon>Kordia</taxon>
    </lineage>
</organism>
<reference evidence="2 3" key="1">
    <citation type="submission" date="2018-04" db="EMBL/GenBank/DDBJ databases">
        <title>Genomic Encyclopedia of Archaeal and Bacterial Type Strains, Phase II (KMG-II): from individual species to whole genera.</title>
        <authorList>
            <person name="Goeker M."/>
        </authorList>
    </citation>
    <scope>NUCLEOTIDE SEQUENCE [LARGE SCALE GENOMIC DNA]</scope>
    <source>
        <strain evidence="2 3">DSM 25731</strain>
    </source>
</reference>
<dbReference type="Proteomes" id="UP000244090">
    <property type="component" value="Unassembled WGS sequence"/>
</dbReference>
<keyword evidence="1" id="KW-0732">Signal</keyword>
<feature type="signal peptide" evidence="1">
    <location>
        <begin position="1"/>
        <end position="18"/>
    </location>
</feature>
<proteinExistence type="predicted"/>
<keyword evidence="3" id="KW-1185">Reference proteome</keyword>
<dbReference type="EMBL" id="QBKT01000002">
    <property type="protein sequence ID" value="PTX62961.1"/>
    <property type="molecule type" value="Genomic_DNA"/>
</dbReference>
<evidence type="ECO:0000313" key="3">
    <source>
        <dbReference type="Proteomes" id="UP000244090"/>
    </source>
</evidence>
<dbReference type="NCBIfam" id="TIGR01200">
    <property type="entry name" value="GLPGLI"/>
    <property type="match status" value="1"/>
</dbReference>